<evidence type="ECO:0000313" key="3">
    <source>
        <dbReference type="EMBL" id="KZT74619.1"/>
    </source>
</evidence>
<keyword evidence="4" id="KW-1185">Reference proteome</keyword>
<feature type="compositionally biased region" description="Polar residues" evidence="1">
    <location>
        <begin position="1"/>
        <end position="17"/>
    </location>
</feature>
<protein>
    <submittedName>
        <fullName evidence="3">Uncharacterized protein</fullName>
    </submittedName>
</protein>
<dbReference type="OrthoDB" id="3062801at2759"/>
<feature type="compositionally biased region" description="Basic and acidic residues" evidence="1">
    <location>
        <begin position="554"/>
        <end position="585"/>
    </location>
</feature>
<reference evidence="3 4" key="1">
    <citation type="journal article" date="2016" name="Mol. Biol. Evol.">
        <title>Comparative Genomics of Early-Diverging Mushroom-Forming Fungi Provides Insights into the Origins of Lignocellulose Decay Capabilities.</title>
        <authorList>
            <person name="Nagy L.G."/>
            <person name="Riley R."/>
            <person name="Tritt A."/>
            <person name="Adam C."/>
            <person name="Daum C."/>
            <person name="Floudas D."/>
            <person name="Sun H."/>
            <person name="Yadav J.S."/>
            <person name="Pangilinan J."/>
            <person name="Larsson K.H."/>
            <person name="Matsuura K."/>
            <person name="Barry K."/>
            <person name="Labutti K."/>
            <person name="Kuo R."/>
            <person name="Ohm R.A."/>
            <person name="Bhattacharya S.S."/>
            <person name="Shirouzu T."/>
            <person name="Yoshinaga Y."/>
            <person name="Martin F.M."/>
            <person name="Grigoriev I.V."/>
            <person name="Hibbett D.S."/>
        </authorList>
    </citation>
    <scope>NUCLEOTIDE SEQUENCE [LARGE SCALE GENOMIC DNA]</scope>
    <source>
        <strain evidence="3 4">L-15889</strain>
    </source>
</reference>
<keyword evidence="2" id="KW-0472">Membrane</keyword>
<feature type="region of interest" description="Disordered" evidence="1">
    <location>
        <begin position="229"/>
        <end position="249"/>
    </location>
</feature>
<dbReference type="Proteomes" id="UP000076727">
    <property type="component" value="Unassembled WGS sequence"/>
</dbReference>
<evidence type="ECO:0000256" key="1">
    <source>
        <dbReference type="SAM" id="MobiDB-lite"/>
    </source>
</evidence>
<feature type="region of interest" description="Disordered" evidence="1">
    <location>
        <begin position="132"/>
        <end position="160"/>
    </location>
</feature>
<sequence length="643" mass="70315">MANDPQTDQGQSSVPFPTSTTTQSSNMQESESSSSNQTSSDKLSALPTQGSPHLGRLRSPNRIVRRSLDTSGSLSSIDSPGSAGLHQGTAYMRASESDGSIGVGTPRQRQSVESDRASLPATLQGIRQAIAARRTHHRSQSAPRSPSPLSGEGSVGTRQTPQQLASDLLLNNLRNLSPRPGKETQTPTSRSPSQSRAASPLRRLGWALHRRHTREEPFVPVDPFRLSGFGRGSNARKGDDDGGRDSGDRIFGCLPLPASSLKPRGTAEDSDGRWATYASDTQAFLFDSLPRQAYLILLLGLPALYWSRVARVFEDAEVSKPDVRRMIDASLSDAFHIPALYQSASRSRSAPHAHTVLLPFPDEWNPDTVSPALVRFKHSWEQFVDSLLREWKTLNLVSALLCTAILTMFQVNDADDDPLTRSAALFGMIFALMSLSFGCVFIVQFGTMRTMDRASRWAEEAQKTKTSILWNIWVMLATPAIWLAWSMIAFCVSILSFVWRTGAAADQTPPAPLTRGQAIGVRTAITAVFALGLLCFAMIIRTFRSYHGTRAQRRRMEDPLLGERGRASERDRRDAMEEPREREKITTPSSVGLGLGLTGLSDHAMGTPRMGMASVALKEVDSEKGDLQTTESGRARGTLSPKL</sequence>
<feature type="region of interest" description="Disordered" evidence="1">
    <location>
        <begin position="613"/>
        <end position="643"/>
    </location>
</feature>
<feature type="transmembrane region" description="Helical" evidence="2">
    <location>
        <begin position="519"/>
        <end position="540"/>
    </location>
</feature>
<feature type="transmembrane region" description="Helical" evidence="2">
    <location>
        <begin position="468"/>
        <end position="499"/>
    </location>
</feature>
<gene>
    <name evidence="3" type="ORF">DAEQUDRAFT_201826</name>
</gene>
<feature type="region of interest" description="Disordered" evidence="1">
    <location>
        <begin position="173"/>
        <end position="200"/>
    </location>
</feature>
<feature type="compositionally biased region" description="Low complexity" evidence="1">
    <location>
        <begin position="18"/>
        <end position="40"/>
    </location>
</feature>
<accession>A0A165UA78</accession>
<keyword evidence="2" id="KW-1133">Transmembrane helix</keyword>
<keyword evidence="2" id="KW-0812">Transmembrane</keyword>
<organism evidence="3 4">
    <name type="scientific">Daedalea quercina L-15889</name>
    <dbReference type="NCBI Taxonomy" id="1314783"/>
    <lineage>
        <taxon>Eukaryota</taxon>
        <taxon>Fungi</taxon>
        <taxon>Dikarya</taxon>
        <taxon>Basidiomycota</taxon>
        <taxon>Agaricomycotina</taxon>
        <taxon>Agaricomycetes</taxon>
        <taxon>Polyporales</taxon>
        <taxon>Fomitopsis</taxon>
    </lineage>
</organism>
<feature type="region of interest" description="Disordered" evidence="1">
    <location>
        <begin position="1"/>
        <end position="120"/>
    </location>
</feature>
<evidence type="ECO:0000256" key="2">
    <source>
        <dbReference type="SAM" id="Phobius"/>
    </source>
</evidence>
<proteinExistence type="predicted"/>
<dbReference type="STRING" id="1314783.A0A165UA78"/>
<feature type="transmembrane region" description="Helical" evidence="2">
    <location>
        <begin position="423"/>
        <end position="447"/>
    </location>
</feature>
<feature type="compositionally biased region" description="Basic and acidic residues" evidence="1">
    <location>
        <begin position="236"/>
        <end position="248"/>
    </location>
</feature>
<dbReference type="AlphaFoldDB" id="A0A165UA78"/>
<feature type="region of interest" description="Disordered" evidence="1">
    <location>
        <begin position="554"/>
        <end position="592"/>
    </location>
</feature>
<evidence type="ECO:0000313" key="4">
    <source>
        <dbReference type="Proteomes" id="UP000076727"/>
    </source>
</evidence>
<dbReference type="EMBL" id="KV429033">
    <property type="protein sequence ID" value="KZT74619.1"/>
    <property type="molecule type" value="Genomic_DNA"/>
</dbReference>
<feature type="compositionally biased region" description="Low complexity" evidence="1">
    <location>
        <begin position="184"/>
        <end position="200"/>
    </location>
</feature>
<feature type="transmembrane region" description="Helical" evidence="2">
    <location>
        <begin position="393"/>
        <end position="411"/>
    </location>
</feature>
<feature type="compositionally biased region" description="Low complexity" evidence="1">
    <location>
        <begin position="69"/>
        <end position="82"/>
    </location>
</feature>
<name>A0A165UA78_9APHY</name>